<feature type="region of interest" description="Disordered" evidence="2">
    <location>
        <begin position="537"/>
        <end position="662"/>
    </location>
</feature>
<feature type="region of interest" description="Disordered" evidence="2">
    <location>
        <begin position="250"/>
        <end position="310"/>
    </location>
</feature>
<protein>
    <recommendedName>
        <fullName evidence="1">Protein SDA1</fullName>
    </recommendedName>
</protein>
<keyword evidence="1" id="KW-0690">Ribosome biogenesis</keyword>
<accession>A0ABR1FP60</accession>
<sequence length="780" mass="86642">MKVRQHTLPVLQNLLKRDPPAYKEEFEAIWRQYLSELEVFKLRSAEGEAAPGRLAKDGDEKRLAELATFVSHTCKHYDFAAQRFGPQLCRLLKDRCVGLAPELRLSLVQACVLARSKGLLDPVELLELCFELIRRVRDRALRDELRTHVVNDVRRCARGGGESKGSQQALMKKFQRCLFFHCGDASREGSDKSAKVALDAVVDLYGRGVWTCAPTVNCVGRACVDDRSKLACTAIHFFLGIEQSPVLDELDSDDEDARDAGKASDAIKKGRRDVDVHKHSKKTRKRERDTKKQLKRVKKLARDATDRTRGDSKPVFPAIALLDDPHKLCERLLARLRAQKDKFEIRVAMMDLISRVACAHKLALLPFYSYVQRYLTAHQKDAPKLLAVFAQACHDLVPPDELVAAARKIADAFVSERNAPEAMALGINALREVAGRCPALLDEPEMLGFVRDLAAHAKHRDRSVVVAARGWINVVREHYPALLHKKDRGRAHAASTREPAKYGAATAATAVEGEELLRAYERGDLPEDFDDAVRECDGVGEGVKDDDGAGWVDVDDDDGGAEEDGAEVVEDEDDEEEEAGEDDDEEEAGEDDEDDGEEDEEGGWEEASDDDDDGEDGDEGWQDASDDGEAAAPAAKKVRFDAPETAAEAAAAAAPPPGHRIFSDDDFARIRLLKARAAELRAAGGRAGASGQGFLQSNDILPDAVKRKTSVEERKAQNVLDREQYQLKTHAGGKTNTEKRRTKNYLMVQKKKARTNGLKKRTRGAPKEQLKRDKRKRRRL</sequence>
<evidence type="ECO:0000256" key="2">
    <source>
        <dbReference type="SAM" id="MobiDB-lite"/>
    </source>
</evidence>
<dbReference type="EMBL" id="JBBJCI010000317">
    <property type="protein sequence ID" value="KAK7234618.1"/>
    <property type="molecule type" value="Genomic_DNA"/>
</dbReference>
<keyword evidence="1" id="KW-0539">Nucleus</keyword>
<feature type="compositionally biased region" description="Basic residues" evidence="2">
    <location>
        <begin position="749"/>
        <end position="764"/>
    </location>
</feature>
<proteinExistence type="inferred from homology"/>
<evidence type="ECO:0000313" key="4">
    <source>
        <dbReference type="EMBL" id="KAK7234618.1"/>
    </source>
</evidence>
<comment type="similarity">
    <text evidence="1">Belongs to the SDA1 family.</text>
</comment>
<evidence type="ECO:0000313" key="5">
    <source>
        <dbReference type="Proteomes" id="UP001363151"/>
    </source>
</evidence>
<comment type="function">
    <text evidence="1">Required for 60S pre-ribosomal subunits export to the cytoplasm.</text>
</comment>
<dbReference type="PANTHER" id="PTHR12730:SF0">
    <property type="entry name" value="PROTEIN SDA1 HOMOLOG"/>
    <property type="match status" value="1"/>
</dbReference>
<reference evidence="4 5" key="1">
    <citation type="submission" date="2024-03" db="EMBL/GenBank/DDBJ databases">
        <title>Aureococcus anophagefferens CCMP1851 and Kratosvirus quantuckense: Draft genome of a second virus-susceptible host strain in the model system.</title>
        <authorList>
            <person name="Chase E."/>
            <person name="Truchon A.R."/>
            <person name="Schepens W."/>
            <person name="Wilhelm S.W."/>
        </authorList>
    </citation>
    <scope>NUCLEOTIDE SEQUENCE [LARGE SCALE GENOMIC DNA]</scope>
    <source>
        <strain evidence="4 5">CCMP1851</strain>
    </source>
</reference>
<dbReference type="Proteomes" id="UP001363151">
    <property type="component" value="Unassembled WGS sequence"/>
</dbReference>
<keyword evidence="1" id="KW-0813">Transport</keyword>
<dbReference type="SUPFAM" id="SSF48371">
    <property type="entry name" value="ARM repeat"/>
    <property type="match status" value="1"/>
</dbReference>
<feature type="region of interest" description="Disordered" evidence="2">
    <location>
        <begin position="486"/>
        <end position="505"/>
    </location>
</feature>
<feature type="compositionally biased region" description="Basic and acidic residues" evidence="2">
    <location>
        <begin position="258"/>
        <end position="277"/>
    </location>
</feature>
<feature type="compositionally biased region" description="Low complexity" evidence="2">
    <location>
        <begin position="643"/>
        <end position="653"/>
    </location>
</feature>
<dbReference type="InterPro" id="IPR016024">
    <property type="entry name" value="ARM-type_fold"/>
</dbReference>
<feature type="compositionally biased region" description="Acidic residues" evidence="2">
    <location>
        <begin position="553"/>
        <end position="629"/>
    </location>
</feature>
<dbReference type="InterPro" id="IPR012977">
    <property type="entry name" value="SDA1_N"/>
</dbReference>
<comment type="caution">
    <text evidence="4">The sequence shown here is derived from an EMBL/GenBank/DDBJ whole genome shotgun (WGS) entry which is preliminary data.</text>
</comment>
<comment type="subcellular location">
    <subcellularLocation>
        <location evidence="1">Nucleus</location>
        <location evidence="1">Nucleolus</location>
    </subcellularLocation>
</comment>
<evidence type="ECO:0000256" key="1">
    <source>
        <dbReference type="RuleBase" id="RU365057"/>
    </source>
</evidence>
<dbReference type="InterPro" id="IPR027312">
    <property type="entry name" value="Sda1"/>
</dbReference>
<dbReference type="PANTHER" id="PTHR12730">
    <property type="entry name" value="HSDA/SDA1-RELATED"/>
    <property type="match status" value="1"/>
</dbReference>
<feature type="domain" description="SDA1 N-terminal" evidence="3">
    <location>
        <begin position="69"/>
        <end position="457"/>
    </location>
</feature>
<feature type="compositionally biased region" description="Basic and acidic residues" evidence="2">
    <location>
        <begin position="300"/>
        <end position="310"/>
    </location>
</feature>
<gene>
    <name evidence="4" type="primary">SDAD1</name>
    <name evidence="4" type="ORF">SO694_0019008</name>
</gene>
<evidence type="ECO:0000259" key="3">
    <source>
        <dbReference type="Pfam" id="PF08158"/>
    </source>
</evidence>
<feature type="compositionally biased region" description="Basic and acidic residues" evidence="2">
    <location>
        <begin position="537"/>
        <end position="547"/>
    </location>
</feature>
<feature type="region of interest" description="Disordered" evidence="2">
    <location>
        <begin position="719"/>
        <end position="780"/>
    </location>
</feature>
<keyword evidence="1" id="KW-0653">Protein transport</keyword>
<organism evidence="4 5">
    <name type="scientific">Aureococcus anophagefferens</name>
    <name type="common">Harmful bloom alga</name>
    <dbReference type="NCBI Taxonomy" id="44056"/>
    <lineage>
        <taxon>Eukaryota</taxon>
        <taxon>Sar</taxon>
        <taxon>Stramenopiles</taxon>
        <taxon>Ochrophyta</taxon>
        <taxon>Pelagophyceae</taxon>
        <taxon>Pelagomonadales</taxon>
        <taxon>Pelagomonadaceae</taxon>
        <taxon>Aureococcus</taxon>
    </lineage>
</organism>
<name>A0ABR1FP60_AURAN</name>
<dbReference type="Pfam" id="PF08158">
    <property type="entry name" value="SDA1_HEAT"/>
    <property type="match status" value="1"/>
</dbReference>
<keyword evidence="5" id="KW-1185">Reference proteome</keyword>